<feature type="compositionally biased region" description="Low complexity" evidence="1">
    <location>
        <begin position="35"/>
        <end position="53"/>
    </location>
</feature>
<organism evidence="2 3">
    <name type="scientific">Microdochium trichocladiopsis</name>
    <dbReference type="NCBI Taxonomy" id="1682393"/>
    <lineage>
        <taxon>Eukaryota</taxon>
        <taxon>Fungi</taxon>
        <taxon>Dikarya</taxon>
        <taxon>Ascomycota</taxon>
        <taxon>Pezizomycotina</taxon>
        <taxon>Sordariomycetes</taxon>
        <taxon>Xylariomycetidae</taxon>
        <taxon>Xylariales</taxon>
        <taxon>Microdochiaceae</taxon>
        <taxon>Microdochium</taxon>
    </lineage>
</organism>
<dbReference type="EMBL" id="JAGTJQ010000006">
    <property type="protein sequence ID" value="KAH7029473.1"/>
    <property type="molecule type" value="Genomic_DNA"/>
</dbReference>
<dbReference type="PANTHER" id="PTHR38167:SF1">
    <property type="entry name" value="C2H2-TYPE DOMAIN-CONTAINING PROTEIN"/>
    <property type="match status" value="1"/>
</dbReference>
<evidence type="ECO:0000256" key="1">
    <source>
        <dbReference type="SAM" id="MobiDB-lite"/>
    </source>
</evidence>
<feature type="compositionally biased region" description="Basic and acidic residues" evidence="1">
    <location>
        <begin position="74"/>
        <end position="84"/>
    </location>
</feature>
<dbReference type="Proteomes" id="UP000756346">
    <property type="component" value="Unassembled WGS sequence"/>
</dbReference>
<dbReference type="RefSeq" id="XP_046011761.1">
    <property type="nucleotide sequence ID" value="XM_046148240.1"/>
</dbReference>
<accession>A0A9P8Y6W0</accession>
<feature type="region of interest" description="Disordered" evidence="1">
    <location>
        <begin position="35"/>
        <end position="84"/>
    </location>
</feature>
<protein>
    <recommendedName>
        <fullName evidence="4">C2H2-type domain-containing protein</fullName>
    </recommendedName>
</protein>
<name>A0A9P8Y6W0_9PEZI</name>
<reference evidence="2" key="1">
    <citation type="journal article" date="2021" name="Nat. Commun.">
        <title>Genetic determinants of endophytism in the Arabidopsis root mycobiome.</title>
        <authorList>
            <person name="Mesny F."/>
            <person name="Miyauchi S."/>
            <person name="Thiergart T."/>
            <person name="Pickel B."/>
            <person name="Atanasova L."/>
            <person name="Karlsson M."/>
            <person name="Huettel B."/>
            <person name="Barry K.W."/>
            <person name="Haridas S."/>
            <person name="Chen C."/>
            <person name="Bauer D."/>
            <person name="Andreopoulos W."/>
            <person name="Pangilinan J."/>
            <person name="LaButti K."/>
            <person name="Riley R."/>
            <person name="Lipzen A."/>
            <person name="Clum A."/>
            <person name="Drula E."/>
            <person name="Henrissat B."/>
            <person name="Kohler A."/>
            <person name="Grigoriev I.V."/>
            <person name="Martin F.M."/>
            <person name="Hacquard S."/>
        </authorList>
    </citation>
    <scope>NUCLEOTIDE SEQUENCE</scope>
    <source>
        <strain evidence="2">MPI-CAGE-CH-0230</strain>
    </source>
</reference>
<dbReference type="AlphaFoldDB" id="A0A9P8Y6W0"/>
<evidence type="ECO:0000313" key="3">
    <source>
        <dbReference type="Proteomes" id="UP000756346"/>
    </source>
</evidence>
<proteinExistence type="predicted"/>
<keyword evidence="3" id="KW-1185">Reference proteome</keyword>
<dbReference type="PANTHER" id="PTHR38167">
    <property type="entry name" value="C2H2-TYPE DOMAIN-CONTAINING PROTEIN"/>
    <property type="match status" value="1"/>
</dbReference>
<dbReference type="GeneID" id="70177786"/>
<sequence length="172" mass="18993">MVAASNDLTALDKEPVLLQHMQFEGILVGQNVAINSASSPPRSNSRSTAAAAPPAAPPTRKRKAGSSLAQATTHCERSATSEAPERRVCVTCSKAYESANNHDRACLSHGGFQILNDNDRYWDLPSRTRDEQETHREEVRLCHPKGFTWVYCGRDGTSPGCRRRPHQGRRKL</sequence>
<evidence type="ECO:0008006" key="4">
    <source>
        <dbReference type="Google" id="ProtNLM"/>
    </source>
</evidence>
<comment type="caution">
    <text evidence="2">The sequence shown here is derived from an EMBL/GenBank/DDBJ whole genome shotgun (WGS) entry which is preliminary data.</text>
</comment>
<evidence type="ECO:0000313" key="2">
    <source>
        <dbReference type="EMBL" id="KAH7029473.1"/>
    </source>
</evidence>
<gene>
    <name evidence="2" type="ORF">B0I36DRAFT_133136</name>
</gene>